<organism evidence="10 11">
    <name type="scientific">Rossellomorea vietnamensis</name>
    <dbReference type="NCBI Taxonomy" id="218284"/>
    <lineage>
        <taxon>Bacteria</taxon>
        <taxon>Bacillati</taxon>
        <taxon>Bacillota</taxon>
        <taxon>Bacilli</taxon>
        <taxon>Bacillales</taxon>
        <taxon>Bacillaceae</taxon>
        <taxon>Rossellomorea</taxon>
    </lineage>
</organism>
<keyword evidence="7" id="KW-0067">ATP-binding</keyword>
<evidence type="ECO:0000256" key="6">
    <source>
        <dbReference type="ARBA" id="ARBA00022777"/>
    </source>
</evidence>
<keyword evidence="4 10" id="KW-0808">Transferase</keyword>
<dbReference type="InterPro" id="IPR035907">
    <property type="entry name" value="Hppk_sf"/>
</dbReference>
<evidence type="ECO:0000256" key="2">
    <source>
        <dbReference type="ARBA" id="ARBA00005051"/>
    </source>
</evidence>
<dbReference type="GO" id="GO:0016301">
    <property type="term" value="F:kinase activity"/>
    <property type="evidence" value="ECO:0007669"/>
    <property type="project" value="UniProtKB-KW"/>
</dbReference>
<name>A0A5D4M778_9BACI</name>
<evidence type="ECO:0000256" key="4">
    <source>
        <dbReference type="ARBA" id="ARBA00022679"/>
    </source>
</evidence>
<dbReference type="EMBL" id="VTEG01000019">
    <property type="protein sequence ID" value="TYR97522.1"/>
    <property type="molecule type" value="Genomic_DNA"/>
</dbReference>
<evidence type="ECO:0000259" key="9">
    <source>
        <dbReference type="PROSITE" id="PS00794"/>
    </source>
</evidence>
<proteinExistence type="predicted"/>
<keyword evidence="6 10" id="KW-0418">Kinase</keyword>
<keyword evidence="8" id="KW-0289">Folate biosynthesis</keyword>
<dbReference type="AlphaFoldDB" id="A0A5D4M778"/>
<dbReference type="PANTHER" id="PTHR43071">
    <property type="entry name" value="2-AMINO-4-HYDROXY-6-HYDROXYMETHYLDIHYDROPTERIDINE PYROPHOSPHOKINASE"/>
    <property type="match status" value="1"/>
</dbReference>
<comment type="caution">
    <text evidence="10">The sequence shown here is derived from an EMBL/GenBank/DDBJ whole genome shotgun (WGS) entry which is preliminary data.</text>
</comment>
<protein>
    <recommendedName>
        <fullName evidence="3">2-amino-4-hydroxy-6-hydroxymethyldihydropteridine diphosphokinase</fullName>
        <ecNumber evidence="3">2.7.6.3</ecNumber>
    </recommendedName>
</protein>
<evidence type="ECO:0000313" key="11">
    <source>
        <dbReference type="Proteomes" id="UP000325182"/>
    </source>
</evidence>
<evidence type="ECO:0000256" key="7">
    <source>
        <dbReference type="ARBA" id="ARBA00022840"/>
    </source>
</evidence>
<dbReference type="InterPro" id="IPR000550">
    <property type="entry name" value="Hppk"/>
</dbReference>
<gene>
    <name evidence="10" type="primary">folK</name>
    <name evidence="10" type="ORF">FZC84_18505</name>
</gene>
<comment type="catalytic activity">
    <reaction evidence="1">
        <text>6-hydroxymethyl-7,8-dihydropterin + ATP = (7,8-dihydropterin-6-yl)methyl diphosphate + AMP + H(+)</text>
        <dbReference type="Rhea" id="RHEA:11412"/>
        <dbReference type="ChEBI" id="CHEBI:15378"/>
        <dbReference type="ChEBI" id="CHEBI:30616"/>
        <dbReference type="ChEBI" id="CHEBI:44841"/>
        <dbReference type="ChEBI" id="CHEBI:72950"/>
        <dbReference type="ChEBI" id="CHEBI:456215"/>
        <dbReference type="EC" id="2.7.6.3"/>
    </reaction>
</comment>
<evidence type="ECO:0000256" key="3">
    <source>
        <dbReference type="ARBA" id="ARBA00013253"/>
    </source>
</evidence>
<evidence type="ECO:0000313" key="10">
    <source>
        <dbReference type="EMBL" id="TYR97522.1"/>
    </source>
</evidence>
<dbReference type="PROSITE" id="PS00794">
    <property type="entry name" value="HPPK"/>
    <property type="match status" value="1"/>
</dbReference>
<dbReference type="RefSeq" id="WP_148954846.1">
    <property type="nucleotide sequence ID" value="NZ_VTEG01000019.1"/>
</dbReference>
<comment type="pathway">
    <text evidence="2">Cofactor biosynthesis; tetrahydrofolate biosynthesis; 2-amino-4-hydroxy-6-hydroxymethyl-7,8-dihydropteridine diphosphate from 7,8-dihydroneopterin triphosphate: step 4/4.</text>
</comment>
<accession>A0A5D4M778</accession>
<dbReference type="UniPathway" id="UPA00077">
    <property type="reaction ID" value="UER00155"/>
</dbReference>
<dbReference type="Gene3D" id="3.30.70.560">
    <property type="entry name" value="7,8-Dihydro-6-hydroxymethylpterin-pyrophosphokinase HPPK"/>
    <property type="match status" value="1"/>
</dbReference>
<dbReference type="EC" id="2.7.6.3" evidence="3"/>
<dbReference type="GO" id="GO:0005524">
    <property type="term" value="F:ATP binding"/>
    <property type="evidence" value="ECO:0007669"/>
    <property type="project" value="UniProtKB-KW"/>
</dbReference>
<dbReference type="Proteomes" id="UP000325182">
    <property type="component" value="Unassembled WGS sequence"/>
</dbReference>
<evidence type="ECO:0000256" key="8">
    <source>
        <dbReference type="ARBA" id="ARBA00022909"/>
    </source>
</evidence>
<sequence>MKKTVYLSLGSNVGDREQYLKKAIQQLNEHHEIEVAGVSSIYETDPVGYTDQGEFLNLVLGIRTSLSPHALLNQCLQVEKDLGREREFRWGPRIIDLDILLYNQENIETEELIVPHPRMHERAFVLVPLAELSQTIKHPKFNTSIMALLDEIPDKEGVRLWKQISGEDVYVHSEN</sequence>
<dbReference type="GO" id="GO:0003848">
    <property type="term" value="F:2-amino-4-hydroxy-6-hydroxymethyldihydropteridine diphosphokinase activity"/>
    <property type="evidence" value="ECO:0007669"/>
    <property type="project" value="UniProtKB-EC"/>
</dbReference>
<dbReference type="PANTHER" id="PTHR43071:SF1">
    <property type="entry name" value="2-AMINO-4-HYDROXY-6-HYDROXYMETHYLDIHYDROPTERIDINE PYROPHOSPHOKINASE"/>
    <property type="match status" value="1"/>
</dbReference>
<dbReference type="Pfam" id="PF01288">
    <property type="entry name" value="HPPK"/>
    <property type="match status" value="1"/>
</dbReference>
<evidence type="ECO:0000256" key="5">
    <source>
        <dbReference type="ARBA" id="ARBA00022741"/>
    </source>
</evidence>
<dbReference type="GO" id="GO:0046656">
    <property type="term" value="P:folic acid biosynthetic process"/>
    <property type="evidence" value="ECO:0007669"/>
    <property type="project" value="UniProtKB-KW"/>
</dbReference>
<dbReference type="SUPFAM" id="SSF55083">
    <property type="entry name" value="6-hydroxymethyl-7,8-dihydropterin pyrophosphokinase, HPPK"/>
    <property type="match status" value="1"/>
</dbReference>
<dbReference type="CDD" id="cd00483">
    <property type="entry name" value="HPPK"/>
    <property type="match status" value="1"/>
</dbReference>
<keyword evidence="5" id="KW-0547">Nucleotide-binding</keyword>
<dbReference type="NCBIfam" id="TIGR01498">
    <property type="entry name" value="folK"/>
    <property type="match status" value="1"/>
</dbReference>
<evidence type="ECO:0000256" key="1">
    <source>
        <dbReference type="ARBA" id="ARBA00000198"/>
    </source>
</evidence>
<feature type="domain" description="7,8-dihydro-6-hydroxymethylpterin-pyrophosphokinase" evidence="9">
    <location>
        <begin position="89"/>
        <end position="100"/>
    </location>
</feature>
<reference evidence="10 11" key="1">
    <citation type="submission" date="2019-08" db="EMBL/GenBank/DDBJ databases">
        <title>Bacillus genomes from the desert of Cuatro Cienegas, Coahuila.</title>
        <authorList>
            <person name="Olmedo-Alvarez G."/>
        </authorList>
    </citation>
    <scope>NUCLEOTIDE SEQUENCE [LARGE SCALE GENOMIC DNA]</scope>
    <source>
        <strain evidence="10 11">CH128b_4D</strain>
    </source>
</reference>
<dbReference type="GO" id="GO:0046654">
    <property type="term" value="P:tetrahydrofolate biosynthetic process"/>
    <property type="evidence" value="ECO:0007669"/>
    <property type="project" value="UniProtKB-UniPathway"/>
</dbReference>